<evidence type="ECO:0000256" key="2">
    <source>
        <dbReference type="SAM" id="SignalP"/>
    </source>
</evidence>
<sequence>MNTRTFPRRMAAAIAALSLAGLALAGCANASASTVDASCEPAHDGLTTYTAGTLTVGVPENLPYTQTKGSDAAGLEIDLVKKIAAAECLNIAFVPITYANGIPMISEQKKADLITGGWYVTEARAEQVGFTAPTFYDSMGIISKDGLTTVTELESAGDVGSVAGFSWEADMSAVLGDHLKTYPGTVETKQDLLSGRIQAALDGYAVATVAYAGTDYKVEPAEVDERIAITTSMPIIAFPIAKENSALSDAISEHINQFREDGTLEEVLADYDLPASLLVPADVAETSIR</sequence>
<dbReference type="OrthoDB" id="8454826at2"/>
<dbReference type="PANTHER" id="PTHR35936">
    <property type="entry name" value="MEMBRANE-BOUND LYTIC MUREIN TRANSGLYCOSYLASE F"/>
    <property type="match status" value="1"/>
</dbReference>
<evidence type="ECO:0000256" key="1">
    <source>
        <dbReference type="ARBA" id="ARBA00022729"/>
    </source>
</evidence>
<proteinExistence type="predicted"/>
<evidence type="ECO:0000259" key="3">
    <source>
        <dbReference type="SMART" id="SM00062"/>
    </source>
</evidence>
<feature type="chain" id="PRO_5038487082" evidence="2">
    <location>
        <begin position="26"/>
        <end position="289"/>
    </location>
</feature>
<gene>
    <name evidence="4" type="primary">hisJ</name>
    <name evidence="4" type="ORF">RS82_02867</name>
</gene>
<comment type="caution">
    <text evidence="4">The sequence shown here is derived from an EMBL/GenBank/DDBJ whole genome shotgun (WGS) entry which is preliminary data.</text>
</comment>
<evidence type="ECO:0000313" key="5">
    <source>
        <dbReference type="Proteomes" id="UP000034098"/>
    </source>
</evidence>
<dbReference type="EMBL" id="JYJA01000037">
    <property type="protein sequence ID" value="KJL41637.1"/>
    <property type="molecule type" value="Genomic_DNA"/>
</dbReference>
<organism evidence="4 5">
    <name type="scientific">Microbacterium trichothecenolyticum</name>
    <name type="common">Aureobacterium trichothecenolyticum</name>
    <dbReference type="NCBI Taxonomy" id="69370"/>
    <lineage>
        <taxon>Bacteria</taxon>
        <taxon>Bacillati</taxon>
        <taxon>Actinomycetota</taxon>
        <taxon>Actinomycetes</taxon>
        <taxon>Micrococcales</taxon>
        <taxon>Microbacteriaceae</taxon>
        <taxon>Microbacterium</taxon>
    </lineage>
</organism>
<evidence type="ECO:0000313" key="4">
    <source>
        <dbReference type="EMBL" id="KJL41637.1"/>
    </source>
</evidence>
<dbReference type="PATRIC" id="fig|69370.6.peg.2914"/>
<feature type="domain" description="Solute-binding protein family 3/N-terminal" evidence="3">
    <location>
        <begin position="53"/>
        <end position="270"/>
    </location>
</feature>
<dbReference type="RefSeq" id="WP_045300481.1">
    <property type="nucleotide sequence ID" value="NZ_JYJA01000037.1"/>
</dbReference>
<feature type="signal peptide" evidence="2">
    <location>
        <begin position="1"/>
        <end position="25"/>
    </location>
</feature>
<accession>A0A0M2HBR3</accession>
<dbReference type="SMART" id="SM00062">
    <property type="entry name" value="PBPb"/>
    <property type="match status" value="1"/>
</dbReference>
<dbReference type="Proteomes" id="UP000034098">
    <property type="component" value="Unassembled WGS sequence"/>
</dbReference>
<protein>
    <submittedName>
        <fullName evidence="4">Histidine-binding periplasmic protein</fullName>
    </submittedName>
</protein>
<dbReference type="SUPFAM" id="SSF53850">
    <property type="entry name" value="Periplasmic binding protein-like II"/>
    <property type="match status" value="1"/>
</dbReference>
<dbReference type="PANTHER" id="PTHR35936:SF17">
    <property type="entry name" value="ARGININE-BINDING EXTRACELLULAR PROTEIN ARTP"/>
    <property type="match status" value="1"/>
</dbReference>
<keyword evidence="1 2" id="KW-0732">Signal</keyword>
<dbReference type="AlphaFoldDB" id="A0A0M2HBR3"/>
<reference evidence="4 5" key="1">
    <citation type="submission" date="2015-02" db="EMBL/GenBank/DDBJ databases">
        <title>Draft genome sequences of ten Microbacterium spp. with emphasis on heavy metal contaminated environments.</title>
        <authorList>
            <person name="Corretto E."/>
        </authorList>
    </citation>
    <scope>NUCLEOTIDE SEQUENCE [LARGE SCALE GENOMIC DNA]</scope>
    <source>
        <strain evidence="4 5">DSM 8608</strain>
    </source>
</reference>
<dbReference type="InterPro" id="IPR001638">
    <property type="entry name" value="Solute-binding_3/MltF_N"/>
</dbReference>
<keyword evidence="5" id="KW-1185">Reference proteome</keyword>
<dbReference type="Gene3D" id="3.40.190.10">
    <property type="entry name" value="Periplasmic binding protein-like II"/>
    <property type="match status" value="2"/>
</dbReference>
<dbReference type="PROSITE" id="PS51257">
    <property type="entry name" value="PROKAR_LIPOPROTEIN"/>
    <property type="match status" value="1"/>
</dbReference>
<name>A0A0M2HBR3_MICTR</name>
<dbReference type="Pfam" id="PF00497">
    <property type="entry name" value="SBP_bac_3"/>
    <property type="match status" value="1"/>
</dbReference>